<name>A0AA43DRY8_PSESX</name>
<dbReference type="AlphaFoldDB" id="A0AA43DRY8"/>
<dbReference type="GO" id="GO:0016747">
    <property type="term" value="F:acyltransferase activity, transferring groups other than amino-acyl groups"/>
    <property type="evidence" value="ECO:0007669"/>
    <property type="project" value="InterPro"/>
</dbReference>
<evidence type="ECO:0000259" key="7">
    <source>
        <dbReference type="PROSITE" id="PS51186"/>
    </source>
</evidence>
<evidence type="ECO:0000256" key="3">
    <source>
        <dbReference type="ARBA" id="ARBA00022649"/>
    </source>
</evidence>
<dbReference type="Proteomes" id="UP001162155">
    <property type="component" value="Unassembled WGS sequence"/>
</dbReference>
<dbReference type="PANTHER" id="PTHR36449">
    <property type="entry name" value="ACETYLTRANSFERASE-RELATED"/>
    <property type="match status" value="1"/>
</dbReference>
<dbReference type="SUPFAM" id="SSF55729">
    <property type="entry name" value="Acyl-CoA N-acyltransferases (Nat)"/>
    <property type="match status" value="1"/>
</dbReference>
<comment type="catalytic activity">
    <reaction evidence="6">
        <text>glycyl-tRNA(Gly) + acetyl-CoA = N-acetylglycyl-tRNA(Gly) + CoA + H(+)</text>
        <dbReference type="Rhea" id="RHEA:81867"/>
        <dbReference type="Rhea" id="RHEA-COMP:9683"/>
        <dbReference type="Rhea" id="RHEA-COMP:19766"/>
        <dbReference type="ChEBI" id="CHEBI:15378"/>
        <dbReference type="ChEBI" id="CHEBI:57287"/>
        <dbReference type="ChEBI" id="CHEBI:57288"/>
        <dbReference type="ChEBI" id="CHEBI:78522"/>
        <dbReference type="ChEBI" id="CHEBI:232036"/>
    </reaction>
</comment>
<keyword evidence="5" id="KW-0012">Acyltransferase</keyword>
<gene>
    <name evidence="8" type="ORF">JW322_06755</name>
</gene>
<evidence type="ECO:0000313" key="9">
    <source>
        <dbReference type="Proteomes" id="UP001162155"/>
    </source>
</evidence>
<keyword evidence="4" id="KW-0808">Transferase</keyword>
<comment type="caution">
    <text evidence="8">The sequence shown here is derived from an EMBL/GenBank/DDBJ whole genome shotgun (WGS) entry which is preliminary data.</text>
</comment>
<dbReference type="Gene3D" id="3.40.630.30">
    <property type="match status" value="1"/>
</dbReference>
<accession>A0AA43DRY8</accession>
<dbReference type="PROSITE" id="PS51186">
    <property type="entry name" value="GNAT"/>
    <property type="match status" value="1"/>
</dbReference>
<dbReference type="InterPro" id="IPR016181">
    <property type="entry name" value="Acyl_CoA_acyltransferase"/>
</dbReference>
<sequence length="182" mass="20046">MNLDDFILAPVDEVIQAVLDSFTSGDGELDVFLREDATSYAMHGLTSTTVVFTDASPDPIGFFSLSCDSLRLEGVELTELGLPFQAAIDFFPAVKITKLAVAENLQSQGIGEAIIKLIQGISFTPLFSARLLTVNAVNRERTLNFYRRLNFVDSSRNSAEGGQRRKGEVPKTVLMYLDLYQV</sequence>
<dbReference type="InterPro" id="IPR000182">
    <property type="entry name" value="GNAT_dom"/>
</dbReference>
<dbReference type="PANTHER" id="PTHR36449:SF1">
    <property type="entry name" value="ACETYLTRANSFERASE"/>
    <property type="match status" value="1"/>
</dbReference>
<dbReference type="EMBL" id="JAFFRZ010000001">
    <property type="protein sequence ID" value="MDH4621479.1"/>
    <property type="molecule type" value="Genomic_DNA"/>
</dbReference>
<evidence type="ECO:0000313" key="8">
    <source>
        <dbReference type="EMBL" id="MDH4621479.1"/>
    </source>
</evidence>
<comment type="similarity">
    <text evidence="1">Belongs to the acetyltransferase family. GNAT subfamily.</text>
</comment>
<evidence type="ECO:0000256" key="6">
    <source>
        <dbReference type="ARBA" id="ARBA00049880"/>
    </source>
</evidence>
<reference evidence="8" key="1">
    <citation type="submission" date="2021-02" db="EMBL/GenBank/DDBJ databases">
        <title>Genome analysis of blister spot of apple pathogen from New York area.</title>
        <authorList>
            <person name="Kandel P."/>
            <person name="Hockett K.L."/>
            <person name="Santander R."/>
            <person name="Acimovic S."/>
        </authorList>
    </citation>
    <scope>NUCLEOTIDE SEQUENCE</scope>
    <source>
        <strain evidence="8">PSP1</strain>
    </source>
</reference>
<keyword evidence="2" id="KW-0678">Repressor</keyword>
<evidence type="ECO:0000256" key="4">
    <source>
        <dbReference type="ARBA" id="ARBA00022679"/>
    </source>
</evidence>
<organism evidence="8 9">
    <name type="scientific">Pseudomonas syringae pv. papulans</name>
    <dbReference type="NCBI Taxonomy" id="83963"/>
    <lineage>
        <taxon>Bacteria</taxon>
        <taxon>Pseudomonadati</taxon>
        <taxon>Pseudomonadota</taxon>
        <taxon>Gammaproteobacteria</taxon>
        <taxon>Pseudomonadales</taxon>
        <taxon>Pseudomonadaceae</taxon>
        <taxon>Pseudomonas</taxon>
        <taxon>Pseudomonas syringae</taxon>
    </lineage>
</organism>
<evidence type="ECO:0000256" key="5">
    <source>
        <dbReference type="ARBA" id="ARBA00023315"/>
    </source>
</evidence>
<feature type="domain" description="N-acetyltransferase" evidence="7">
    <location>
        <begin position="1"/>
        <end position="180"/>
    </location>
</feature>
<protein>
    <submittedName>
        <fullName evidence="8">GNAT family N-acetyltransferase</fullName>
    </submittedName>
</protein>
<evidence type="ECO:0000256" key="2">
    <source>
        <dbReference type="ARBA" id="ARBA00022491"/>
    </source>
</evidence>
<dbReference type="RefSeq" id="WP_280316296.1">
    <property type="nucleotide sequence ID" value="NZ_JAFFRZ010000001.1"/>
</dbReference>
<keyword evidence="3" id="KW-1277">Toxin-antitoxin system</keyword>
<proteinExistence type="inferred from homology"/>
<evidence type="ECO:0000256" key="1">
    <source>
        <dbReference type="ARBA" id="ARBA00009342"/>
    </source>
</evidence>